<dbReference type="Pfam" id="PF01875">
    <property type="entry name" value="Memo"/>
    <property type="match status" value="1"/>
</dbReference>
<dbReference type="EMBL" id="CP067089">
    <property type="protein sequence ID" value="QQO07966.1"/>
    <property type="molecule type" value="Genomic_DNA"/>
</dbReference>
<proteinExistence type="inferred from homology"/>
<accession>A0A7T7XKE0</accession>
<evidence type="ECO:0000313" key="3">
    <source>
        <dbReference type="Proteomes" id="UP000595917"/>
    </source>
</evidence>
<dbReference type="NCBIfam" id="TIGR04336">
    <property type="entry name" value="AmmeMemoSam_B"/>
    <property type="match status" value="1"/>
</dbReference>
<dbReference type="Proteomes" id="UP000595917">
    <property type="component" value="Chromosome"/>
</dbReference>
<gene>
    <name evidence="2" type="primary">amrB</name>
    <name evidence="2" type="ORF">JFL75_13570</name>
</gene>
<name>A0A7T7XKE0_9SPIR</name>
<dbReference type="PANTHER" id="PTHR11060:SF0">
    <property type="entry name" value="PROTEIN MEMO1"/>
    <property type="match status" value="1"/>
</dbReference>
<dbReference type="Gene3D" id="3.40.830.10">
    <property type="entry name" value="LigB-like"/>
    <property type="match status" value="1"/>
</dbReference>
<dbReference type="InterPro" id="IPR002737">
    <property type="entry name" value="MEMO1_fam"/>
</dbReference>
<dbReference type="KEGG" id="bhc:JFL75_13570"/>
<dbReference type="AlphaFoldDB" id="A0A7T7XKE0"/>
<protein>
    <submittedName>
        <fullName evidence="2">AmmeMemoRadiSam system protein B</fullName>
    </submittedName>
</protein>
<comment type="similarity">
    <text evidence="1">Belongs to the MEMO1 family.</text>
</comment>
<organism evidence="2 3">
    <name type="scientific">Breznakiella homolactica</name>
    <dbReference type="NCBI Taxonomy" id="2798577"/>
    <lineage>
        <taxon>Bacteria</taxon>
        <taxon>Pseudomonadati</taxon>
        <taxon>Spirochaetota</taxon>
        <taxon>Spirochaetia</taxon>
        <taxon>Spirochaetales</taxon>
        <taxon>Breznakiellaceae</taxon>
        <taxon>Breznakiella</taxon>
    </lineage>
</organism>
<evidence type="ECO:0000313" key="2">
    <source>
        <dbReference type="EMBL" id="QQO07966.1"/>
    </source>
</evidence>
<evidence type="ECO:0000256" key="1">
    <source>
        <dbReference type="ARBA" id="ARBA00006315"/>
    </source>
</evidence>
<dbReference type="PANTHER" id="PTHR11060">
    <property type="entry name" value="PROTEIN MEMO1"/>
    <property type="match status" value="1"/>
</dbReference>
<sequence>MNLRKRGLLGGWYPDSAEKISLFLGSLADGCQRGSAFACLAPHAGWYYSGSLGARALLSLDPQTDTVIVIGGHLPGGYPVLAAEEDGFETPLGPLEADGELRDSLFKVFSAAPDNQTDNTVEIHLPMVRFFFPEARVVWMRLPADTASFEAGKRIAEISDTLGRRTAVVASTDLTHYGPNYRFTPRGTGPEALTWVKEKNDTDFIDAVSAGDPEAVLERAGRDHSACSAGAVLGAMGFARGRGAEHAVLLGYHTSADIDPHPSFVGYAAMAWYPA</sequence>
<dbReference type="RefSeq" id="WP_215625272.1">
    <property type="nucleotide sequence ID" value="NZ_CP067089.2"/>
</dbReference>
<dbReference type="CDD" id="cd07361">
    <property type="entry name" value="MEMO_like"/>
    <property type="match status" value="1"/>
</dbReference>
<keyword evidence="3" id="KW-1185">Reference proteome</keyword>
<reference evidence="2" key="1">
    <citation type="submission" date="2021-01" db="EMBL/GenBank/DDBJ databases">
        <title>Description of Breznakiella homolactica.</title>
        <authorList>
            <person name="Song Y."/>
            <person name="Brune A."/>
        </authorList>
    </citation>
    <scope>NUCLEOTIDE SEQUENCE</scope>
    <source>
        <strain evidence="2">RmG30</strain>
    </source>
</reference>